<accession>V3ZA19</accession>
<organism evidence="2 3">
    <name type="scientific">Lottia gigantea</name>
    <name type="common">Giant owl limpet</name>
    <dbReference type="NCBI Taxonomy" id="225164"/>
    <lineage>
        <taxon>Eukaryota</taxon>
        <taxon>Metazoa</taxon>
        <taxon>Spiralia</taxon>
        <taxon>Lophotrochozoa</taxon>
        <taxon>Mollusca</taxon>
        <taxon>Gastropoda</taxon>
        <taxon>Patellogastropoda</taxon>
        <taxon>Lottioidea</taxon>
        <taxon>Lottiidae</taxon>
        <taxon>Lottia</taxon>
    </lineage>
</organism>
<proteinExistence type="predicted"/>
<dbReference type="RefSeq" id="XP_009061431.1">
    <property type="nucleotide sequence ID" value="XM_009063183.1"/>
</dbReference>
<reference evidence="2 3" key="1">
    <citation type="journal article" date="2013" name="Nature">
        <title>Insights into bilaterian evolution from three spiralian genomes.</title>
        <authorList>
            <person name="Simakov O."/>
            <person name="Marletaz F."/>
            <person name="Cho S.J."/>
            <person name="Edsinger-Gonzales E."/>
            <person name="Havlak P."/>
            <person name="Hellsten U."/>
            <person name="Kuo D.H."/>
            <person name="Larsson T."/>
            <person name="Lv J."/>
            <person name="Arendt D."/>
            <person name="Savage R."/>
            <person name="Osoegawa K."/>
            <person name="de Jong P."/>
            <person name="Grimwood J."/>
            <person name="Chapman J.A."/>
            <person name="Shapiro H."/>
            <person name="Aerts A."/>
            <person name="Otillar R.P."/>
            <person name="Terry A.Y."/>
            <person name="Boore J.L."/>
            <person name="Grigoriev I.V."/>
            <person name="Lindberg D.R."/>
            <person name="Seaver E.C."/>
            <person name="Weisblat D.A."/>
            <person name="Putnam N.H."/>
            <person name="Rokhsar D.S."/>
        </authorList>
    </citation>
    <scope>NUCLEOTIDE SEQUENCE [LARGE SCALE GENOMIC DNA]</scope>
</reference>
<name>V3ZA19_LOTGI</name>
<dbReference type="CTD" id="20240260"/>
<dbReference type="EMBL" id="KB202823">
    <property type="protein sequence ID" value="ESO87823.1"/>
    <property type="molecule type" value="Genomic_DNA"/>
</dbReference>
<dbReference type="InterPro" id="IPR013320">
    <property type="entry name" value="ConA-like_dom_sf"/>
</dbReference>
<feature type="domain" description="Apple" evidence="1">
    <location>
        <begin position="463"/>
        <end position="555"/>
    </location>
</feature>
<evidence type="ECO:0000313" key="3">
    <source>
        <dbReference type="Proteomes" id="UP000030746"/>
    </source>
</evidence>
<gene>
    <name evidence="2" type="ORF">LOTGIDRAFT_166120</name>
</gene>
<protein>
    <recommendedName>
        <fullName evidence="1">Apple domain-containing protein</fullName>
    </recommendedName>
</protein>
<evidence type="ECO:0000313" key="2">
    <source>
        <dbReference type="EMBL" id="ESO87823.1"/>
    </source>
</evidence>
<dbReference type="GeneID" id="20240260"/>
<evidence type="ECO:0000259" key="1">
    <source>
        <dbReference type="PROSITE" id="PS50948"/>
    </source>
</evidence>
<keyword evidence="3" id="KW-1185">Reference proteome</keyword>
<dbReference type="InterPro" id="IPR003609">
    <property type="entry name" value="Pan_app"/>
</dbReference>
<dbReference type="Proteomes" id="UP000030746">
    <property type="component" value="Unassembled WGS sequence"/>
</dbReference>
<dbReference type="HOGENOM" id="CLU_493723_0_0_1"/>
<sequence length="555" mass="61757">MLLLLIVQIGVIFAGPSPLYRWPLNDLTCGKEVQTTNDDAIQPKQADCVINKPGPVEVGSTYIWSDGFVEFSPSQSHIDVEIKNDVPILSFGFTILINPTENIGTIVHYKATAPISGELVEFRIQFVAGKLSMVLSDGTNMYNKTFNTVMQTNVFSLVGFGFLYSDRTANFFIKNSNSRKSISYYGRGLTVPGILRFGASQTTTPTDMFNGKIACALFFNNYINSYDEQNMENACIQDWIGVSSPVPSSVTPTQPTQPNLIWPLDSINTGKENTTGRIPFNQPDFRFAYGPPDLPNEAVLFDGSRLTSIHFDGIPSYLLANHHSFGMYLYVDDLNYVTFMTIKSDAEDVAETRISVDGTSVEIKLFNNIGSECGHLVRTNALQLNTWSVLGFKITFPSDMTLLVNDSEYIGSHSCGLQQASSSNYSILLGYSEEENEGFHGRIRCLVLVDDIEQMTEVLNVACNDKVYISENELIIPRERERYSIISKTNSKPLSSLPATGFISQSTLSNCGLRCLEERYCRSFTFQAMGECTLYDFVVFKTLTSISGTNYYVVT</sequence>
<dbReference type="SUPFAM" id="SSF49899">
    <property type="entry name" value="Concanavalin A-like lectins/glucanases"/>
    <property type="match status" value="1"/>
</dbReference>
<dbReference type="PROSITE" id="PS50948">
    <property type="entry name" value="PAN"/>
    <property type="match status" value="1"/>
</dbReference>
<dbReference type="AlphaFoldDB" id="V3ZA19"/>
<dbReference type="OrthoDB" id="10683140at2759"/>
<dbReference type="KEGG" id="lgi:LOTGIDRAFT_166120"/>